<comment type="caution">
    <text evidence="1">The sequence shown here is derived from an EMBL/GenBank/DDBJ whole genome shotgun (WGS) entry which is preliminary data.</text>
</comment>
<dbReference type="AlphaFoldDB" id="A0A5M9K3T4"/>
<protein>
    <submittedName>
        <fullName evidence="1">Uncharacterized protein</fullName>
    </submittedName>
</protein>
<reference evidence="1 2" key="1">
    <citation type="submission" date="2019-06" db="EMBL/GenBank/DDBJ databases">
        <title>Genome Sequence of the Brown Rot Fungal Pathogen Monilinia fructicola.</title>
        <authorList>
            <person name="De Miccolis Angelini R.M."/>
            <person name="Landi L."/>
            <person name="Abate D."/>
            <person name="Pollastro S."/>
            <person name="Romanazzi G."/>
            <person name="Faretra F."/>
        </authorList>
    </citation>
    <scope>NUCLEOTIDE SEQUENCE [LARGE SCALE GENOMIC DNA]</scope>
    <source>
        <strain evidence="1 2">Mfrc123</strain>
    </source>
</reference>
<proteinExistence type="predicted"/>
<evidence type="ECO:0000313" key="1">
    <source>
        <dbReference type="EMBL" id="KAA8575600.1"/>
    </source>
</evidence>
<keyword evidence="2" id="KW-1185">Reference proteome</keyword>
<accession>A0A5M9K3T4</accession>
<name>A0A5M9K3T4_MONFR</name>
<sequence>MTGAQELLGGNLYFWRNSVFNLRSKSEYGPLYSGGFSPLLTRPSHETTALFGGGDINNNHDQPCCDVRDQYGSSTFGIYKGQSIMSTAAELRALLANNGDYIIDCPGTGAGTYTYCLGIAGLGVTTINGIIMQI</sequence>
<organism evidence="1 2">
    <name type="scientific">Monilinia fructicola</name>
    <name type="common">Brown rot fungus</name>
    <name type="synonym">Ciboria fructicola</name>
    <dbReference type="NCBI Taxonomy" id="38448"/>
    <lineage>
        <taxon>Eukaryota</taxon>
        <taxon>Fungi</taxon>
        <taxon>Dikarya</taxon>
        <taxon>Ascomycota</taxon>
        <taxon>Pezizomycotina</taxon>
        <taxon>Leotiomycetes</taxon>
        <taxon>Helotiales</taxon>
        <taxon>Sclerotiniaceae</taxon>
        <taxon>Monilinia</taxon>
    </lineage>
</organism>
<gene>
    <name evidence="1" type="ORF">EYC84_004731</name>
</gene>
<evidence type="ECO:0000313" key="2">
    <source>
        <dbReference type="Proteomes" id="UP000322873"/>
    </source>
</evidence>
<dbReference type="Proteomes" id="UP000322873">
    <property type="component" value="Unassembled WGS sequence"/>
</dbReference>
<dbReference type="EMBL" id="VICG01000002">
    <property type="protein sequence ID" value="KAA8575600.1"/>
    <property type="molecule type" value="Genomic_DNA"/>
</dbReference>